<accession>A0A2P2NKT0</accession>
<dbReference type="EMBL" id="GGEC01062614">
    <property type="protein sequence ID" value="MBX43098.1"/>
    <property type="molecule type" value="Transcribed_RNA"/>
</dbReference>
<proteinExistence type="predicted"/>
<name>A0A2P2NKT0_RHIMU</name>
<sequence length="28" mass="3034">MGFLQSIHLASPPPTGSSFLLRCCRNLS</sequence>
<evidence type="ECO:0000313" key="1">
    <source>
        <dbReference type="EMBL" id="MBX43098.1"/>
    </source>
</evidence>
<organism evidence="1">
    <name type="scientific">Rhizophora mucronata</name>
    <name type="common">Asiatic mangrove</name>
    <dbReference type="NCBI Taxonomy" id="61149"/>
    <lineage>
        <taxon>Eukaryota</taxon>
        <taxon>Viridiplantae</taxon>
        <taxon>Streptophyta</taxon>
        <taxon>Embryophyta</taxon>
        <taxon>Tracheophyta</taxon>
        <taxon>Spermatophyta</taxon>
        <taxon>Magnoliopsida</taxon>
        <taxon>eudicotyledons</taxon>
        <taxon>Gunneridae</taxon>
        <taxon>Pentapetalae</taxon>
        <taxon>rosids</taxon>
        <taxon>fabids</taxon>
        <taxon>Malpighiales</taxon>
        <taxon>Rhizophoraceae</taxon>
        <taxon>Rhizophora</taxon>
    </lineage>
</organism>
<reference evidence="1" key="1">
    <citation type="submission" date="2018-02" db="EMBL/GenBank/DDBJ databases">
        <title>Rhizophora mucronata_Transcriptome.</title>
        <authorList>
            <person name="Meera S.P."/>
            <person name="Sreeshan A."/>
            <person name="Augustine A."/>
        </authorList>
    </citation>
    <scope>NUCLEOTIDE SEQUENCE</scope>
    <source>
        <tissue evidence="1">Leaf</tissue>
    </source>
</reference>
<dbReference type="AlphaFoldDB" id="A0A2P2NKT0"/>
<protein>
    <submittedName>
        <fullName evidence="1">Uncharacterized protein</fullName>
    </submittedName>
</protein>